<dbReference type="EMBL" id="BEXT01000001">
    <property type="protein sequence ID" value="GBC62871.1"/>
    <property type="molecule type" value="Genomic_DNA"/>
</dbReference>
<accession>A0A401G0X7</accession>
<dbReference type="Proteomes" id="UP000288096">
    <property type="component" value="Unassembled WGS sequence"/>
</dbReference>
<dbReference type="AlphaFoldDB" id="A0A401G0X7"/>
<gene>
    <name evidence="1" type="ORF">DENIS_3855</name>
</gene>
<evidence type="ECO:0000313" key="2">
    <source>
        <dbReference type="Proteomes" id="UP000288096"/>
    </source>
</evidence>
<keyword evidence="2" id="KW-1185">Reference proteome</keyword>
<name>A0A401G0X7_9BACT</name>
<comment type="caution">
    <text evidence="1">The sequence shown here is derived from an EMBL/GenBank/DDBJ whole genome shotgun (WGS) entry which is preliminary data.</text>
</comment>
<organism evidence="1 2">
    <name type="scientific">Desulfonema ishimotonii</name>
    <dbReference type="NCBI Taxonomy" id="45657"/>
    <lineage>
        <taxon>Bacteria</taxon>
        <taxon>Pseudomonadati</taxon>
        <taxon>Thermodesulfobacteriota</taxon>
        <taxon>Desulfobacteria</taxon>
        <taxon>Desulfobacterales</taxon>
        <taxon>Desulfococcaceae</taxon>
        <taxon>Desulfonema</taxon>
    </lineage>
</organism>
<protein>
    <submittedName>
        <fullName evidence="1">Uncharacterized protein</fullName>
    </submittedName>
</protein>
<proteinExistence type="predicted"/>
<reference evidence="2" key="2">
    <citation type="submission" date="2019-01" db="EMBL/GenBank/DDBJ databases">
        <title>Genome sequence of Desulfonema ishimotonii strain Tokyo 01.</title>
        <authorList>
            <person name="Fukui M."/>
        </authorList>
    </citation>
    <scope>NUCLEOTIDE SEQUENCE [LARGE SCALE GENOMIC DNA]</scope>
    <source>
        <strain evidence="2">Tokyo 01</strain>
    </source>
</reference>
<sequence>MGPVWDRETGFCPRGRDGAEFPGFSEIFCETGASAILAGETGACICKRTSVGSEGTAQGGTGLDFFRLADYQKGVKYFCLVVCPDEYPSG</sequence>
<reference evidence="2" key="1">
    <citation type="submission" date="2017-11" db="EMBL/GenBank/DDBJ databases">
        <authorList>
            <person name="Watanabe M."/>
            <person name="Kojima H."/>
        </authorList>
    </citation>
    <scope>NUCLEOTIDE SEQUENCE [LARGE SCALE GENOMIC DNA]</scope>
    <source>
        <strain evidence="2">Tokyo 01</strain>
    </source>
</reference>
<evidence type="ECO:0000313" key="1">
    <source>
        <dbReference type="EMBL" id="GBC62871.1"/>
    </source>
</evidence>